<evidence type="ECO:0000259" key="11">
    <source>
        <dbReference type="SMART" id="SM00906"/>
    </source>
</evidence>
<keyword evidence="5" id="KW-0010">Activator</keyword>
<keyword evidence="7" id="KW-0539">Nucleus</keyword>
<dbReference type="Pfam" id="PF00172">
    <property type="entry name" value="Zn_clus"/>
    <property type="match status" value="1"/>
</dbReference>
<keyword evidence="2" id="KW-0862">Zinc</keyword>
<dbReference type="InterPro" id="IPR051439">
    <property type="entry name" value="XlnR/Xlr1"/>
</dbReference>
<evidence type="ECO:0008006" key="14">
    <source>
        <dbReference type="Google" id="ProtNLM"/>
    </source>
</evidence>
<feature type="compositionally biased region" description="Polar residues" evidence="9">
    <location>
        <begin position="204"/>
        <end position="215"/>
    </location>
</feature>
<evidence type="ECO:0000256" key="3">
    <source>
        <dbReference type="ARBA" id="ARBA00023015"/>
    </source>
</evidence>
<dbReference type="InterPro" id="IPR036864">
    <property type="entry name" value="Zn2-C6_fun-type_DNA-bd_sf"/>
</dbReference>
<dbReference type="AlphaFoldDB" id="A0A9P8MJQ0"/>
<dbReference type="PANTHER" id="PTHR47663">
    <property type="entry name" value="XYLANOLYTIC TRANSCRIPTIONAL ACTIVATOR XLNR-RELATED"/>
    <property type="match status" value="1"/>
</dbReference>
<dbReference type="GO" id="GO:0003677">
    <property type="term" value="F:DNA binding"/>
    <property type="evidence" value="ECO:0007669"/>
    <property type="project" value="UniProtKB-KW"/>
</dbReference>
<dbReference type="SMART" id="SM00906">
    <property type="entry name" value="Fungal_trans"/>
    <property type="match status" value="1"/>
</dbReference>
<dbReference type="CDD" id="cd12148">
    <property type="entry name" value="fungal_TF_MHR"/>
    <property type="match status" value="1"/>
</dbReference>
<protein>
    <recommendedName>
        <fullName evidence="14">XlnR</fullName>
    </recommendedName>
</protein>
<evidence type="ECO:0000256" key="1">
    <source>
        <dbReference type="ARBA" id="ARBA00022723"/>
    </source>
</evidence>
<dbReference type="SUPFAM" id="SSF57701">
    <property type="entry name" value="Zn2/Cys6 DNA-binding domain"/>
    <property type="match status" value="1"/>
</dbReference>
<proteinExistence type="inferred from homology"/>
<comment type="similarity">
    <text evidence="8">Belongs to the xlnR/xlr1 family.</text>
</comment>
<feature type="domain" description="Xylanolytic transcriptional activator regulatory" evidence="11">
    <location>
        <begin position="557"/>
        <end position="656"/>
    </location>
</feature>
<evidence type="ECO:0000313" key="12">
    <source>
        <dbReference type="EMBL" id="KAH0600549.1"/>
    </source>
</evidence>
<dbReference type="InterPro" id="IPR001138">
    <property type="entry name" value="Zn2Cys6_DnaBD"/>
</dbReference>
<comment type="caution">
    <text evidence="12">The sequence shown here is derived from an EMBL/GenBank/DDBJ whole genome shotgun (WGS) entry which is preliminary data.</text>
</comment>
<keyword evidence="3" id="KW-0805">Transcription regulation</keyword>
<dbReference type="PANTHER" id="PTHR47663:SF1">
    <property type="entry name" value="XYLANOLYTIC TRANSCRIPTIONAL ACTIVATOR XLNR-RELATED"/>
    <property type="match status" value="1"/>
</dbReference>
<reference evidence="12 13" key="1">
    <citation type="submission" date="2020-07" db="EMBL/GenBank/DDBJ databases">
        <title>Metarhizium humberi genome.</title>
        <authorList>
            <person name="Lysoe E."/>
        </authorList>
    </citation>
    <scope>NUCLEOTIDE SEQUENCE [LARGE SCALE GENOMIC DNA]</scope>
    <source>
        <strain evidence="12 13">ESALQ1638</strain>
    </source>
</reference>
<dbReference type="GO" id="GO:0006351">
    <property type="term" value="P:DNA-templated transcription"/>
    <property type="evidence" value="ECO:0007669"/>
    <property type="project" value="InterPro"/>
</dbReference>
<feature type="region of interest" description="Disordered" evidence="9">
    <location>
        <begin position="1"/>
        <end position="84"/>
    </location>
</feature>
<evidence type="ECO:0000259" key="10">
    <source>
        <dbReference type="SMART" id="SM00066"/>
    </source>
</evidence>
<keyword evidence="13" id="KW-1185">Reference proteome</keyword>
<sequence length="975" mass="107349">MLSNPLHRYSPYTNSSASTLHSPHGHTNSFGSFSHGSHYGVNQLEHHVGPSNSRETGHTGQQSHHTHRAQPSGSTGKVSGASGPVRRRISRACDQCNQLRTKCDGKHPCAHCIGRSFVYFSGSRMFWLIFVLSLTRARGAEFGLGCEYMREKKKRGKASRKDLAERAAAQAAAGASNYNGDVSDGKESSNSPTTDEKADGFVENTRSNSMSSSGLATVHDNHLRGEIGIDAEFRHEQAPTPGQFGELSGQSHMLPPIQIDQGTIHDDRSMSISSYGGLSTSYDRQSLSSDDLMGSSQAYGHPHQNNMHGYSELSFGILGQVSTDFGNSSGFRLSNSPLGAYAGLTSTSSGWGMPISSPPDQFQTQMQHDFRQSRLRYPVLEPLIPHIANIIPINLACDLIDLYFASSSSAGIHPMSPYILGSVFRKRAFLHPTRPRKCRPALLASMLWVAAQTSEAPLFTSVPSARGKICQKLLDLTVVLLKPLIHTSSIYADSNAGQTSAAVSLGGLGVALPGSMSVEAELNGNSGSFGSSGHLDDVVTYIHLATVVSASEYKGASLRWWNVAWSMARELKLGRELPPSEPRPSFEQSKMETNGLDEHDILRNSPGFITEEEREERRRIWWLVYTVDRHLALCYNRPLFLLDVECEGLRQPLDDAAWQTGDFKNYPADSNILGILPENEETLCGPQFRCRGYSIFGYFLPLMTILGEIVDLHHARNHPRFGSTFRASREWSNQVSEVRRHLRSYEGSLNLFETQSSLAQNNGGHRDINSILESHNGTQRALELNSSPSAQSVHTTASSRVTKAEVQTRTVLAYGTHVMHVLHILLEGKWDPVNLLDDDDLWISSPDFVTASAHAVAAAEAINQILEYDPGLEFMPFFFGVYLLQGSFLLLLIADKLQVEASPNVVRACETIVRAHEACVVTLSTEYQRKFSRVMRGALALVRGRVPEDLGEQLQRRRELLGLYRWTGDGTGLAL</sequence>
<dbReference type="InterPro" id="IPR007219">
    <property type="entry name" value="XnlR_reg_dom"/>
</dbReference>
<dbReference type="CDD" id="cd00067">
    <property type="entry name" value="GAL4"/>
    <property type="match status" value="1"/>
</dbReference>
<dbReference type="GO" id="GO:0008270">
    <property type="term" value="F:zinc ion binding"/>
    <property type="evidence" value="ECO:0007669"/>
    <property type="project" value="InterPro"/>
</dbReference>
<dbReference type="Proteomes" id="UP000764110">
    <property type="component" value="Unassembled WGS sequence"/>
</dbReference>
<keyword evidence="4" id="KW-0238">DNA-binding</keyword>
<dbReference type="Gene3D" id="4.10.240.10">
    <property type="entry name" value="Zn(2)-C6 fungal-type DNA-binding domain"/>
    <property type="match status" value="1"/>
</dbReference>
<organism evidence="12 13">
    <name type="scientific">Metarhizium humberi</name>
    <dbReference type="NCBI Taxonomy" id="2596975"/>
    <lineage>
        <taxon>Eukaryota</taxon>
        <taxon>Fungi</taxon>
        <taxon>Dikarya</taxon>
        <taxon>Ascomycota</taxon>
        <taxon>Pezizomycotina</taxon>
        <taxon>Sordariomycetes</taxon>
        <taxon>Hypocreomycetidae</taxon>
        <taxon>Hypocreales</taxon>
        <taxon>Clavicipitaceae</taxon>
        <taxon>Metarhizium</taxon>
    </lineage>
</organism>
<evidence type="ECO:0000256" key="5">
    <source>
        <dbReference type="ARBA" id="ARBA00023159"/>
    </source>
</evidence>
<evidence type="ECO:0000256" key="4">
    <source>
        <dbReference type="ARBA" id="ARBA00023125"/>
    </source>
</evidence>
<evidence type="ECO:0000256" key="2">
    <source>
        <dbReference type="ARBA" id="ARBA00022833"/>
    </source>
</evidence>
<evidence type="ECO:0000313" key="13">
    <source>
        <dbReference type="Proteomes" id="UP000764110"/>
    </source>
</evidence>
<dbReference type="SMART" id="SM00066">
    <property type="entry name" value="GAL4"/>
    <property type="match status" value="1"/>
</dbReference>
<accession>A0A9P8MJQ0</accession>
<feature type="domain" description="Zn(2)-C6 fungal-type" evidence="10">
    <location>
        <begin position="87"/>
        <end position="125"/>
    </location>
</feature>
<dbReference type="EMBL" id="JACEFI010000002">
    <property type="protein sequence ID" value="KAH0600549.1"/>
    <property type="molecule type" value="Genomic_DNA"/>
</dbReference>
<evidence type="ECO:0000256" key="8">
    <source>
        <dbReference type="ARBA" id="ARBA00037990"/>
    </source>
</evidence>
<gene>
    <name evidence="12" type="ORF">MHUMG1_01547</name>
</gene>
<feature type="compositionally biased region" description="Polar residues" evidence="9">
    <location>
        <begin position="11"/>
        <end position="21"/>
    </location>
</feature>
<name>A0A9P8MJQ0_9HYPO</name>
<keyword evidence="1" id="KW-0479">Metal-binding</keyword>
<feature type="region of interest" description="Disordered" evidence="9">
    <location>
        <begin position="172"/>
        <end position="216"/>
    </location>
</feature>
<feature type="compositionally biased region" description="Low complexity" evidence="9">
    <location>
        <begin position="25"/>
        <end position="40"/>
    </location>
</feature>
<dbReference type="GO" id="GO:0000981">
    <property type="term" value="F:DNA-binding transcription factor activity, RNA polymerase II-specific"/>
    <property type="evidence" value="ECO:0007669"/>
    <property type="project" value="InterPro"/>
</dbReference>
<keyword evidence="6" id="KW-0804">Transcription</keyword>
<evidence type="ECO:0000256" key="9">
    <source>
        <dbReference type="SAM" id="MobiDB-lite"/>
    </source>
</evidence>
<evidence type="ECO:0000256" key="6">
    <source>
        <dbReference type="ARBA" id="ARBA00023163"/>
    </source>
</evidence>
<evidence type="ECO:0000256" key="7">
    <source>
        <dbReference type="ARBA" id="ARBA00023242"/>
    </source>
</evidence>
<dbReference type="Pfam" id="PF04082">
    <property type="entry name" value="Fungal_trans"/>
    <property type="match status" value="1"/>
</dbReference>